<evidence type="ECO:0000313" key="2">
    <source>
        <dbReference type="EMBL" id="KAA0153913.1"/>
    </source>
</evidence>
<keyword evidence="7" id="KW-1185">Reference proteome</keyword>
<dbReference type="Proteomes" id="UP000325113">
    <property type="component" value="Unassembled WGS sequence"/>
</dbReference>
<dbReference type="Gene3D" id="1.10.600.10">
    <property type="entry name" value="Farnesyl Diphosphate Synthase"/>
    <property type="match status" value="1"/>
</dbReference>
<dbReference type="OrthoDB" id="270318at2759"/>
<dbReference type="EMBL" id="VLTL01000087">
    <property type="protein sequence ID" value="KAA0161988.1"/>
    <property type="molecule type" value="Genomic_DNA"/>
</dbReference>
<dbReference type="Proteomes" id="UP000324907">
    <property type="component" value="Unassembled WGS sequence"/>
</dbReference>
<dbReference type="OMA" id="MINAREQ"/>
<evidence type="ECO:0008006" key="10">
    <source>
        <dbReference type="Google" id="ProtNLM"/>
    </source>
</evidence>
<evidence type="ECO:0000256" key="1">
    <source>
        <dbReference type="SAM" id="MobiDB-lite"/>
    </source>
</evidence>
<dbReference type="Proteomes" id="UP000322899">
    <property type="component" value="Unassembled WGS sequence"/>
</dbReference>
<evidence type="ECO:0000313" key="5">
    <source>
        <dbReference type="EMBL" id="KAA0168631.1"/>
    </source>
</evidence>
<dbReference type="EMBL" id="VLTM01000077">
    <property type="protein sequence ID" value="KAA0157403.1"/>
    <property type="molecule type" value="Genomic_DNA"/>
</dbReference>
<sequence>MSPEEAAAVKRRYDGSEAVDAELWRNTARKRDRDGALAASFLPQEAAEAMYLLRCLNSDVSRVLDSARGNAAAAAMRFQFWHDLVSRAAAGRGHPHPMAVPLSVVMARFDLTERYLHRLIDARAQDAAMRVGDSGGDAAAGGGSYRPQTLEDLEEYADATEGSLALLALETLGVRGNAAAEAAAGYVSRSVVLANTVRGMRLHASMGQLYLPTEVTDAHDLSPAALLRVFRLVARERDVQSNAKRLGATERGGDPAHGNRTVGANDDAVRQHERVVACAYDVAVAAHDNLQAAEALAGQVPKTAAAALLTAVPARAWLKHFEAIGFDPCSPDMAPRNQLAVMARLYWHWARGTY</sequence>
<name>A0A5A8DY21_CAFRO</name>
<proteinExistence type="predicted"/>
<dbReference type="EMBL" id="VLTN01000014">
    <property type="protein sequence ID" value="KAA0153913.1"/>
    <property type="molecule type" value="Genomic_DNA"/>
</dbReference>
<dbReference type="EMBL" id="VLTO01000075">
    <property type="protein sequence ID" value="KAA0168631.1"/>
    <property type="molecule type" value="Genomic_DNA"/>
</dbReference>
<evidence type="ECO:0000313" key="8">
    <source>
        <dbReference type="Proteomes" id="UP000324907"/>
    </source>
</evidence>
<organism evidence="5 6">
    <name type="scientific">Cafeteria roenbergensis</name>
    <name type="common">Marine flagellate</name>
    <dbReference type="NCBI Taxonomy" id="33653"/>
    <lineage>
        <taxon>Eukaryota</taxon>
        <taxon>Sar</taxon>
        <taxon>Stramenopiles</taxon>
        <taxon>Bigyra</taxon>
        <taxon>Opalozoa</taxon>
        <taxon>Bicosoecida</taxon>
        <taxon>Cafeteriaceae</taxon>
        <taxon>Cafeteria</taxon>
    </lineage>
</organism>
<dbReference type="InterPro" id="IPR002060">
    <property type="entry name" value="Squ/phyt_synthse"/>
</dbReference>
<comment type="caution">
    <text evidence="5">The sequence shown here is derived from an EMBL/GenBank/DDBJ whole genome shotgun (WGS) entry which is preliminary data.</text>
</comment>
<dbReference type="Proteomes" id="UP000323011">
    <property type="component" value="Unassembled WGS sequence"/>
</dbReference>
<feature type="region of interest" description="Disordered" evidence="1">
    <location>
        <begin position="243"/>
        <end position="265"/>
    </location>
</feature>
<evidence type="ECO:0000313" key="4">
    <source>
        <dbReference type="EMBL" id="KAA0161988.1"/>
    </source>
</evidence>
<evidence type="ECO:0000313" key="9">
    <source>
        <dbReference type="Proteomes" id="UP000325113"/>
    </source>
</evidence>
<evidence type="ECO:0000313" key="3">
    <source>
        <dbReference type="EMBL" id="KAA0157403.1"/>
    </source>
</evidence>
<evidence type="ECO:0000313" key="7">
    <source>
        <dbReference type="Proteomes" id="UP000323011"/>
    </source>
</evidence>
<gene>
    <name evidence="5" type="ORF">FNF27_07143</name>
    <name evidence="4" type="ORF">FNF28_04859</name>
    <name evidence="2" type="ORF">FNF29_02901</name>
    <name evidence="3" type="ORF">FNF31_05749</name>
</gene>
<dbReference type="Pfam" id="PF00494">
    <property type="entry name" value="SQS_PSY"/>
    <property type="match status" value="1"/>
</dbReference>
<accession>A0A5A8DY21</accession>
<dbReference type="AlphaFoldDB" id="A0A5A8DY21"/>
<dbReference type="InterPro" id="IPR008949">
    <property type="entry name" value="Isoprenoid_synthase_dom_sf"/>
</dbReference>
<reference evidence="6 7" key="1">
    <citation type="submission" date="2019-07" db="EMBL/GenBank/DDBJ databases">
        <title>Genomes of Cafeteria roenbergensis.</title>
        <authorList>
            <person name="Fischer M.G."/>
            <person name="Hackl T."/>
            <person name="Roman M."/>
        </authorList>
    </citation>
    <scope>NUCLEOTIDE SEQUENCE [LARGE SCALE GENOMIC DNA]</scope>
    <source>
        <strain evidence="2 7">BVI</strain>
        <strain evidence="3 9">Cflag</strain>
        <strain evidence="5 6">E4-10P</strain>
        <strain evidence="4 8">RCC970-E3</strain>
    </source>
</reference>
<evidence type="ECO:0000313" key="6">
    <source>
        <dbReference type="Proteomes" id="UP000322899"/>
    </source>
</evidence>
<dbReference type="SUPFAM" id="SSF48576">
    <property type="entry name" value="Terpenoid synthases"/>
    <property type="match status" value="1"/>
</dbReference>
<protein>
    <recommendedName>
        <fullName evidence="10">Phytoene synthase</fullName>
    </recommendedName>
</protein>